<evidence type="ECO:0000256" key="1">
    <source>
        <dbReference type="ARBA" id="ARBA00009986"/>
    </source>
</evidence>
<comment type="similarity">
    <text evidence="1">Belongs to the aldehyde dehydrogenase family.</text>
</comment>
<dbReference type="EMBL" id="JBHFEH010000013">
    <property type="protein sequence ID" value="KAL2055014.1"/>
    <property type="molecule type" value="Genomic_DNA"/>
</dbReference>
<dbReference type="InterPro" id="IPR016161">
    <property type="entry name" value="Ald_DH/histidinol_DH"/>
</dbReference>
<dbReference type="InterPro" id="IPR015590">
    <property type="entry name" value="Aldehyde_DH_dom"/>
</dbReference>
<feature type="domain" description="Aldehyde dehydrogenase" evidence="5">
    <location>
        <begin position="72"/>
        <end position="207"/>
    </location>
</feature>
<reference evidence="6 7" key="1">
    <citation type="submission" date="2024-09" db="EMBL/GenBank/DDBJ databases">
        <title>Rethinking Asexuality: The Enigmatic Case of Functional Sexual Genes in Lepraria (Stereocaulaceae).</title>
        <authorList>
            <person name="Doellman M."/>
            <person name="Sun Y."/>
            <person name="Barcenas-Pena A."/>
            <person name="Lumbsch H.T."/>
            <person name="Grewe F."/>
        </authorList>
    </citation>
    <scope>NUCLEOTIDE SEQUENCE [LARGE SCALE GENOMIC DNA]</scope>
    <source>
        <strain evidence="6 7">Grewe 0041</strain>
    </source>
</reference>
<keyword evidence="7" id="KW-1185">Reference proteome</keyword>
<dbReference type="InterPro" id="IPR016162">
    <property type="entry name" value="Ald_DH_N"/>
</dbReference>
<comment type="caution">
    <text evidence="6">The sequence shown here is derived from an EMBL/GenBank/DDBJ whole genome shotgun (WGS) entry which is preliminary data.</text>
</comment>
<dbReference type="PANTHER" id="PTHR11699">
    <property type="entry name" value="ALDEHYDE DEHYDROGENASE-RELATED"/>
    <property type="match status" value="1"/>
</dbReference>
<protein>
    <recommendedName>
        <fullName evidence="2">aldehyde dehydrogenase (NAD(+))</fullName>
        <ecNumber evidence="2">1.2.1.3</ecNumber>
    </recommendedName>
</protein>
<accession>A0ABR4BAY0</accession>
<dbReference type="Proteomes" id="UP001590951">
    <property type="component" value="Unassembled WGS sequence"/>
</dbReference>
<keyword evidence="4" id="KW-0812">Transmembrane</keyword>
<dbReference type="Pfam" id="PF00171">
    <property type="entry name" value="Aldedh"/>
    <property type="match status" value="1"/>
</dbReference>
<dbReference type="Gene3D" id="3.40.605.10">
    <property type="entry name" value="Aldehyde Dehydrogenase, Chain A, domain 1"/>
    <property type="match status" value="1"/>
</dbReference>
<name>A0ABR4BAY0_9LECA</name>
<evidence type="ECO:0000313" key="7">
    <source>
        <dbReference type="Proteomes" id="UP001590951"/>
    </source>
</evidence>
<keyword evidence="4" id="KW-0472">Membrane</keyword>
<organism evidence="6 7">
    <name type="scientific">Lepraria finkii</name>
    <dbReference type="NCBI Taxonomy" id="1340010"/>
    <lineage>
        <taxon>Eukaryota</taxon>
        <taxon>Fungi</taxon>
        <taxon>Dikarya</taxon>
        <taxon>Ascomycota</taxon>
        <taxon>Pezizomycotina</taxon>
        <taxon>Lecanoromycetes</taxon>
        <taxon>OSLEUM clade</taxon>
        <taxon>Lecanoromycetidae</taxon>
        <taxon>Lecanorales</taxon>
        <taxon>Lecanorineae</taxon>
        <taxon>Stereocaulaceae</taxon>
        <taxon>Lepraria</taxon>
    </lineage>
</organism>
<keyword evidence="4" id="KW-1133">Transmembrane helix</keyword>
<comment type="catalytic activity">
    <reaction evidence="3">
        <text>an aldehyde + NAD(+) + H2O = a carboxylate + NADH + 2 H(+)</text>
        <dbReference type="Rhea" id="RHEA:16185"/>
        <dbReference type="ChEBI" id="CHEBI:15377"/>
        <dbReference type="ChEBI" id="CHEBI:15378"/>
        <dbReference type="ChEBI" id="CHEBI:17478"/>
        <dbReference type="ChEBI" id="CHEBI:29067"/>
        <dbReference type="ChEBI" id="CHEBI:57540"/>
        <dbReference type="ChEBI" id="CHEBI:57945"/>
        <dbReference type="EC" id="1.2.1.3"/>
    </reaction>
</comment>
<dbReference type="SUPFAM" id="SSF53720">
    <property type="entry name" value="ALDH-like"/>
    <property type="match status" value="1"/>
</dbReference>
<evidence type="ECO:0000259" key="5">
    <source>
        <dbReference type="Pfam" id="PF00171"/>
    </source>
</evidence>
<evidence type="ECO:0000313" key="6">
    <source>
        <dbReference type="EMBL" id="KAL2055014.1"/>
    </source>
</evidence>
<sequence>MDTLNDLPIQVTWLEISIFVISIVLIFTVFNYTVLNDSDEQPVNFEIPVPKQCDPEWKGELLEQPGIKVSGSSAIQCYCPANGRLLGLVNPSTPEGIDRAIAKAKEAQIKWAKTTFKQRRKVLKTLLKYILDNQEAIATVACLDSGKTKIDASLGEILVTVEKLKWTIQHGEKALKPERRPTNLLMMYKYNDVRWEALGVLAACISWK</sequence>
<dbReference type="EC" id="1.2.1.3" evidence="2"/>
<gene>
    <name evidence="6" type="ORF">ABVK25_004836</name>
</gene>
<feature type="transmembrane region" description="Helical" evidence="4">
    <location>
        <begin position="12"/>
        <end position="35"/>
    </location>
</feature>
<evidence type="ECO:0000256" key="2">
    <source>
        <dbReference type="ARBA" id="ARBA00024226"/>
    </source>
</evidence>
<evidence type="ECO:0000256" key="4">
    <source>
        <dbReference type="SAM" id="Phobius"/>
    </source>
</evidence>
<evidence type="ECO:0000256" key="3">
    <source>
        <dbReference type="ARBA" id="ARBA00049194"/>
    </source>
</evidence>
<proteinExistence type="inferred from homology"/>